<comment type="subcellular location">
    <subcellularLocation>
        <location evidence="1">Membrane</location>
        <topology evidence="1">Multi-pass membrane protein</topology>
    </subcellularLocation>
</comment>
<dbReference type="GO" id="GO:0008495">
    <property type="term" value="F:protoheme IX farnesyltransferase activity"/>
    <property type="evidence" value="ECO:0007669"/>
    <property type="project" value="InterPro"/>
</dbReference>
<keyword evidence="4 9" id="KW-1133">Transmembrane helix</keyword>
<feature type="transmembrane region" description="Helical" evidence="9">
    <location>
        <begin position="219"/>
        <end position="243"/>
    </location>
</feature>
<sequence>MIITNSMKIGTSKYIRRETVVNISKSSEHTTNKPVAPSIDDIKPLQPESTENRPNTLSGKFKYYLEGYKSLSKAKLSSLVLATTMVGYGMAPCSFDLATFLIVTGGTWLTICSANSINQIIEVTNDSQMNRTKKRWLPTKKLTINHAKTFAVVTGATGVGSLLLINPLTSALAFSNLVLYTAVYTPLKQRQPVNTWIGAIVGAIPPMIGWAAGTGGAELGSWVIGAMLAFWQMPHFMALSYSLKDDYHRGGFKMLINTHPERVPGVILRYSLAMIPLGLIASLSGMTTWMYALDSLVPTGYLTYLALKFKKQQDKQTARSIFKFSLLMLPMMMGLMYLHKNPEPSISSATFKQAKENLFDLFEPNKQISNKTLA</sequence>
<evidence type="ECO:0000256" key="6">
    <source>
        <dbReference type="ARBA" id="ARBA00023136"/>
    </source>
</evidence>
<keyword evidence="3 9" id="KW-0812">Transmembrane</keyword>
<dbReference type="Pfam" id="PF01040">
    <property type="entry name" value="UbiA"/>
    <property type="match status" value="1"/>
</dbReference>
<feature type="transmembrane region" description="Helical" evidence="9">
    <location>
        <begin position="263"/>
        <end position="283"/>
    </location>
</feature>
<name>A0A7S4I9S6_9EUKA</name>
<dbReference type="HAMAP" id="MF_00154">
    <property type="entry name" value="CyoE_CtaB"/>
    <property type="match status" value="1"/>
</dbReference>
<dbReference type="CDD" id="cd13957">
    <property type="entry name" value="PT_UbiA_Cox10"/>
    <property type="match status" value="1"/>
</dbReference>
<evidence type="ECO:0000256" key="1">
    <source>
        <dbReference type="ARBA" id="ARBA00004141"/>
    </source>
</evidence>
<dbReference type="GO" id="GO:0016020">
    <property type="term" value="C:membrane"/>
    <property type="evidence" value="ECO:0007669"/>
    <property type="project" value="UniProtKB-SubCell"/>
</dbReference>
<keyword evidence="6 9" id="KW-0472">Membrane</keyword>
<dbReference type="NCBIfam" id="TIGR01473">
    <property type="entry name" value="cyoE_ctaB"/>
    <property type="match status" value="1"/>
</dbReference>
<feature type="transmembrane region" description="Helical" evidence="9">
    <location>
        <begin position="321"/>
        <end position="338"/>
    </location>
</feature>
<reference evidence="10" key="1">
    <citation type="submission" date="2021-01" db="EMBL/GenBank/DDBJ databases">
        <authorList>
            <person name="Corre E."/>
            <person name="Pelletier E."/>
            <person name="Niang G."/>
            <person name="Scheremetjew M."/>
            <person name="Finn R."/>
            <person name="Kale V."/>
            <person name="Holt S."/>
            <person name="Cochrane G."/>
            <person name="Meng A."/>
            <person name="Brown T."/>
            <person name="Cohen L."/>
        </authorList>
    </citation>
    <scope>NUCLEOTIDE SEQUENCE</scope>
    <source>
        <strain evidence="10">DIVA3 518/3/11/1/6</strain>
    </source>
</reference>
<dbReference type="InterPro" id="IPR044878">
    <property type="entry name" value="UbiA_sf"/>
</dbReference>
<evidence type="ECO:0000256" key="8">
    <source>
        <dbReference type="SAM" id="MobiDB-lite"/>
    </source>
</evidence>
<dbReference type="PANTHER" id="PTHR43448">
    <property type="entry name" value="PROTOHEME IX FARNESYLTRANSFERASE, MITOCHONDRIAL"/>
    <property type="match status" value="1"/>
</dbReference>
<evidence type="ECO:0000256" key="4">
    <source>
        <dbReference type="ARBA" id="ARBA00022989"/>
    </source>
</evidence>
<keyword evidence="2" id="KW-0808">Transferase</keyword>
<dbReference type="InterPro" id="IPR000537">
    <property type="entry name" value="UbiA_prenyltransferase"/>
</dbReference>
<evidence type="ECO:0000256" key="9">
    <source>
        <dbReference type="SAM" id="Phobius"/>
    </source>
</evidence>
<evidence type="ECO:0000256" key="7">
    <source>
        <dbReference type="ARBA" id="ARBA00030253"/>
    </source>
</evidence>
<proteinExistence type="inferred from homology"/>
<dbReference type="EMBL" id="HBKP01013907">
    <property type="protein sequence ID" value="CAE2222959.1"/>
    <property type="molecule type" value="Transcribed_RNA"/>
</dbReference>
<protein>
    <recommendedName>
        <fullName evidence="7">Heme O synthase</fullName>
    </recommendedName>
</protein>
<organism evidence="10">
    <name type="scientific">Vannella robusta</name>
    <dbReference type="NCBI Taxonomy" id="1487602"/>
    <lineage>
        <taxon>Eukaryota</taxon>
        <taxon>Amoebozoa</taxon>
        <taxon>Discosea</taxon>
        <taxon>Flabellinia</taxon>
        <taxon>Vannellidae</taxon>
        <taxon>Vannella</taxon>
    </lineage>
</organism>
<feature type="transmembrane region" description="Helical" evidence="9">
    <location>
        <begin position="194"/>
        <end position="213"/>
    </location>
</feature>
<feature type="transmembrane region" description="Helical" evidence="9">
    <location>
        <begin position="289"/>
        <end position="309"/>
    </location>
</feature>
<evidence type="ECO:0000256" key="5">
    <source>
        <dbReference type="ARBA" id="ARBA00023133"/>
    </source>
</evidence>
<dbReference type="GO" id="GO:0005739">
    <property type="term" value="C:mitochondrion"/>
    <property type="evidence" value="ECO:0007669"/>
    <property type="project" value="TreeGrafter"/>
</dbReference>
<accession>A0A7S4I9S6</accession>
<keyword evidence="5" id="KW-0350">Heme biosynthesis</keyword>
<dbReference type="Gene3D" id="1.10.357.140">
    <property type="entry name" value="UbiA prenyltransferase"/>
    <property type="match status" value="1"/>
</dbReference>
<feature type="transmembrane region" description="Helical" evidence="9">
    <location>
        <begin position="74"/>
        <end position="91"/>
    </location>
</feature>
<evidence type="ECO:0000313" key="10">
    <source>
        <dbReference type="EMBL" id="CAE2222959.1"/>
    </source>
</evidence>
<dbReference type="FunFam" id="1.10.357.140:FF:000006">
    <property type="entry name" value="Protoheme IX farnesyltransferase, mitochondrial"/>
    <property type="match status" value="1"/>
</dbReference>
<dbReference type="InterPro" id="IPR006369">
    <property type="entry name" value="Protohaem_IX_farnesylTrfase"/>
</dbReference>
<dbReference type="PANTHER" id="PTHR43448:SF2">
    <property type="entry name" value="PROTOHEME IX FARNESYLTRANSFERASE, MITOCHONDRIAL"/>
    <property type="match status" value="1"/>
</dbReference>
<gene>
    <name evidence="10" type="ORF">VSP0166_LOCUS9898</name>
</gene>
<dbReference type="GO" id="GO:0006784">
    <property type="term" value="P:heme A biosynthetic process"/>
    <property type="evidence" value="ECO:0007669"/>
    <property type="project" value="TreeGrafter"/>
</dbReference>
<evidence type="ECO:0000256" key="2">
    <source>
        <dbReference type="ARBA" id="ARBA00022679"/>
    </source>
</evidence>
<dbReference type="AlphaFoldDB" id="A0A7S4I9S6"/>
<evidence type="ECO:0000256" key="3">
    <source>
        <dbReference type="ARBA" id="ARBA00022692"/>
    </source>
</evidence>
<feature type="region of interest" description="Disordered" evidence="8">
    <location>
        <begin position="25"/>
        <end position="54"/>
    </location>
</feature>